<evidence type="ECO:0000313" key="1">
    <source>
        <dbReference type="EMBL" id="KAI0027165.1"/>
    </source>
</evidence>
<evidence type="ECO:0000313" key="2">
    <source>
        <dbReference type="Proteomes" id="UP000814128"/>
    </source>
</evidence>
<proteinExistence type="predicted"/>
<dbReference type="EMBL" id="MU273980">
    <property type="protein sequence ID" value="KAI0027165.1"/>
    <property type="molecule type" value="Genomic_DNA"/>
</dbReference>
<name>A0ACB8Q6A7_9AGAM</name>
<accession>A0ACB8Q6A7</accession>
<organism evidence="1 2">
    <name type="scientific">Vararia minispora EC-137</name>
    <dbReference type="NCBI Taxonomy" id="1314806"/>
    <lineage>
        <taxon>Eukaryota</taxon>
        <taxon>Fungi</taxon>
        <taxon>Dikarya</taxon>
        <taxon>Basidiomycota</taxon>
        <taxon>Agaricomycotina</taxon>
        <taxon>Agaricomycetes</taxon>
        <taxon>Russulales</taxon>
        <taxon>Lachnocladiaceae</taxon>
        <taxon>Vararia</taxon>
    </lineage>
</organism>
<gene>
    <name evidence="1" type="ORF">K488DRAFT_74762</name>
</gene>
<keyword evidence="2" id="KW-1185">Reference proteome</keyword>
<reference evidence="1" key="2">
    <citation type="journal article" date="2022" name="New Phytol.">
        <title>Evolutionary transition to the ectomycorrhizal habit in the genomes of a hyperdiverse lineage of mushroom-forming fungi.</title>
        <authorList>
            <person name="Looney B."/>
            <person name="Miyauchi S."/>
            <person name="Morin E."/>
            <person name="Drula E."/>
            <person name="Courty P.E."/>
            <person name="Kohler A."/>
            <person name="Kuo A."/>
            <person name="LaButti K."/>
            <person name="Pangilinan J."/>
            <person name="Lipzen A."/>
            <person name="Riley R."/>
            <person name="Andreopoulos W."/>
            <person name="He G."/>
            <person name="Johnson J."/>
            <person name="Nolan M."/>
            <person name="Tritt A."/>
            <person name="Barry K.W."/>
            <person name="Grigoriev I.V."/>
            <person name="Nagy L.G."/>
            <person name="Hibbett D."/>
            <person name="Henrissat B."/>
            <person name="Matheny P.B."/>
            <person name="Labbe J."/>
            <person name="Martin F.M."/>
        </authorList>
    </citation>
    <scope>NUCLEOTIDE SEQUENCE</scope>
    <source>
        <strain evidence="1">EC-137</strain>
    </source>
</reference>
<sequence length="173" mass="19797">MYPQLAPVQHLPRNAVPIGDGYTLLHKVDSMARSIHPCKENALRDRLLQDDFGWAARIVKICYNSCTEFAEVQYYFSMKDKNNIRQTLVMVYMFEPPDKKMLDDSMETVWAIASMTDSALQAIPLGAGLGENKPYDQPAFVRGWNYFLVERLGLDIVFKVHGQEDSENSDQED</sequence>
<reference evidence="1" key="1">
    <citation type="submission" date="2021-02" db="EMBL/GenBank/DDBJ databases">
        <authorList>
            <consortium name="DOE Joint Genome Institute"/>
            <person name="Ahrendt S."/>
            <person name="Looney B.P."/>
            <person name="Miyauchi S."/>
            <person name="Morin E."/>
            <person name="Drula E."/>
            <person name="Courty P.E."/>
            <person name="Chicoki N."/>
            <person name="Fauchery L."/>
            <person name="Kohler A."/>
            <person name="Kuo A."/>
            <person name="Labutti K."/>
            <person name="Pangilinan J."/>
            <person name="Lipzen A."/>
            <person name="Riley R."/>
            <person name="Andreopoulos W."/>
            <person name="He G."/>
            <person name="Johnson J."/>
            <person name="Barry K.W."/>
            <person name="Grigoriev I.V."/>
            <person name="Nagy L."/>
            <person name="Hibbett D."/>
            <person name="Henrissat B."/>
            <person name="Matheny P.B."/>
            <person name="Labbe J."/>
            <person name="Martin F."/>
        </authorList>
    </citation>
    <scope>NUCLEOTIDE SEQUENCE</scope>
    <source>
        <strain evidence="1">EC-137</strain>
    </source>
</reference>
<dbReference type="Proteomes" id="UP000814128">
    <property type="component" value="Unassembled WGS sequence"/>
</dbReference>
<comment type="caution">
    <text evidence="1">The sequence shown here is derived from an EMBL/GenBank/DDBJ whole genome shotgun (WGS) entry which is preliminary data.</text>
</comment>
<protein>
    <submittedName>
        <fullName evidence="1">Uncharacterized protein</fullName>
    </submittedName>
</protein>